<dbReference type="SUPFAM" id="SSF49785">
    <property type="entry name" value="Galactose-binding domain-like"/>
    <property type="match status" value="1"/>
</dbReference>
<keyword evidence="3" id="KW-0964">Secreted</keyword>
<feature type="domain" description="DUF642" evidence="7">
    <location>
        <begin position="70"/>
        <end position="226"/>
    </location>
</feature>
<dbReference type="GO" id="GO:0005886">
    <property type="term" value="C:plasma membrane"/>
    <property type="evidence" value="ECO:0007669"/>
    <property type="project" value="TreeGrafter"/>
</dbReference>
<dbReference type="AlphaFoldDB" id="A0AAP0GMS9"/>
<dbReference type="InterPro" id="IPR006946">
    <property type="entry name" value="DGR2-like_dom"/>
</dbReference>
<keyword evidence="4" id="KW-0732">Signal</keyword>
<evidence type="ECO:0000256" key="2">
    <source>
        <dbReference type="ARBA" id="ARBA00022512"/>
    </source>
</evidence>
<dbReference type="InterPro" id="IPR052437">
    <property type="entry name" value="Pectin_Meth_Modulator"/>
</dbReference>
<evidence type="ECO:0000256" key="4">
    <source>
        <dbReference type="ARBA" id="ARBA00022729"/>
    </source>
</evidence>
<dbReference type="PANTHER" id="PTHR31265">
    <property type="entry name" value="OS02G0527500 PROTEIN-RELATED"/>
    <property type="match status" value="1"/>
</dbReference>
<evidence type="ECO:0000313" key="9">
    <source>
        <dbReference type="Proteomes" id="UP001408789"/>
    </source>
</evidence>
<evidence type="ECO:0000259" key="7">
    <source>
        <dbReference type="Pfam" id="PF04862"/>
    </source>
</evidence>
<feature type="domain" description="DUF642" evidence="7">
    <location>
        <begin position="239"/>
        <end position="404"/>
    </location>
</feature>
<sequence length="431" mass="46918">MLLIVKYQYHQVAGILVKKPHSPATLLPSPHSLSEQIIMASTSPTTISFPLFCLIISHFLVIFAFSAEDGLLINGDFETAPTGRFDNDRATGSPDAVPSWKLDGTVELVASGQKQGGMILIVPEGRHAVRLGNDAQISQEVKLEKDEIYSITFSASRTCAQLESLNVSVLGASQTIDLQTLYSVQGWDTYAWAFQANQENAHVVFTNPGMEDDPTCGPIIDDIAIKKLFVPTKPKDNAVLNGDFEEGPWMFRNASLGVLLPTNLDEETSSLPGWIVESNRAVRYIDSYHFSVPGGKRALELLSGKEGIISQMVTTTPNKPYTMSFSLGHAGDSCKQPLAVMAFAGDQAENVHYTPNANSTFQTANVNFTAKAEKTRVAFYSVYYNTRSDDMSSLCGPVVDDIRVVVSGGARGLTLLGLRFGFAILVVMFMI</sequence>
<keyword evidence="6" id="KW-0812">Transmembrane</keyword>
<comment type="subcellular location">
    <subcellularLocation>
        <location evidence="1">Secreted</location>
        <location evidence="1">Cell wall</location>
    </subcellularLocation>
</comment>
<keyword evidence="9" id="KW-1185">Reference proteome</keyword>
<name>A0AAP0GMS9_9ASTR</name>
<dbReference type="Proteomes" id="UP001408789">
    <property type="component" value="Unassembled WGS sequence"/>
</dbReference>
<comment type="caution">
    <text evidence="8">The sequence shown here is derived from an EMBL/GenBank/DDBJ whole genome shotgun (WGS) entry which is preliminary data.</text>
</comment>
<organism evidence="8 9">
    <name type="scientific">Deinandra increscens subsp. villosa</name>
    <dbReference type="NCBI Taxonomy" id="3103831"/>
    <lineage>
        <taxon>Eukaryota</taxon>
        <taxon>Viridiplantae</taxon>
        <taxon>Streptophyta</taxon>
        <taxon>Embryophyta</taxon>
        <taxon>Tracheophyta</taxon>
        <taxon>Spermatophyta</taxon>
        <taxon>Magnoliopsida</taxon>
        <taxon>eudicotyledons</taxon>
        <taxon>Gunneridae</taxon>
        <taxon>Pentapetalae</taxon>
        <taxon>asterids</taxon>
        <taxon>campanulids</taxon>
        <taxon>Asterales</taxon>
        <taxon>Asteraceae</taxon>
        <taxon>Asteroideae</taxon>
        <taxon>Heliantheae alliance</taxon>
        <taxon>Madieae</taxon>
        <taxon>Madiinae</taxon>
        <taxon>Deinandra</taxon>
    </lineage>
</organism>
<proteinExistence type="predicted"/>
<protein>
    <recommendedName>
        <fullName evidence="7">DUF642 domain-containing protein</fullName>
    </recommendedName>
</protein>
<dbReference type="FunFam" id="2.60.120.260:FF:000091">
    <property type="entry name" value="DUF642 family protein"/>
    <property type="match status" value="1"/>
</dbReference>
<dbReference type="FunFam" id="2.60.120.260:FF:000031">
    <property type="entry name" value="DUF642 family protein"/>
    <property type="match status" value="1"/>
</dbReference>
<feature type="transmembrane region" description="Helical" evidence="6">
    <location>
        <begin position="47"/>
        <end position="65"/>
    </location>
</feature>
<dbReference type="Gene3D" id="2.60.120.260">
    <property type="entry name" value="Galactose-binding domain-like"/>
    <property type="match status" value="2"/>
</dbReference>
<keyword evidence="2" id="KW-0134">Cell wall</keyword>
<gene>
    <name evidence="8" type="ORF">SSX86_027110</name>
</gene>
<evidence type="ECO:0000256" key="3">
    <source>
        <dbReference type="ARBA" id="ARBA00022525"/>
    </source>
</evidence>
<keyword evidence="5" id="KW-0325">Glycoprotein</keyword>
<evidence type="ECO:0000256" key="6">
    <source>
        <dbReference type="SAM" id="Phobius"/>
    </source>
</evidence>
<reference evidence="8 9" key="1">
    <citation type="submission" date="2024-04" db="EMBL/GenBank/DDBJ databases">
        <title>The reference genome of an endangered Asteraceae, Deinandra increscens subsp. villosa, native to the Central Coast of California.</title>
        <authorList>
            <person name="Guilliams M."/>
            <person name="Hasenstab-Lehman K."/>
            <person name="Meyer R."/>
            <person name="Mcevoy S."/>
        </authorList>
    </citation>
    <scope>NUCLEOTIDE SEQUENCE [LARGE SCALE GENOMIC DNA]</scope>
    <source>
        <tissue evidence="8">Leaf</tissue>
    </source>
</reference>
<dbReference type="EMBL" id="JBCNJP010000025">
    <property type="protein sequence ID" value="KAK9056023.1"/>
    <property type="molecule type" value="Genomic_DNA"/>
</dbReference>
<evidence type="ECO:0000256" key="5">
    <source>
        <dbReference type="ARBA" id="ARBA00023180"/>
    </source>
</evidence>
<evidence type="ECO:0000256" key="1">
    <source>
        <dbReference type="ARBA" id="ARBA00004191"/>
    </source>
</evidence>
<dbReference type="InterPro" id="IPR008979">
    <property type="entry name" value="Galactose-bd-like_sf"/>
</dbReference>
<keyword evidence="6" id="KW-1133">Transmembrane helix</keyword>
<dbReference type="Pfam" id="PF04862">
    <property type="entry name" value="DUF642"/>
    <property type="match status" value="2"/>
</dbReference>
<evidence type="ECO:0000313" key="8">
    <source>
        <dbReference type="EMBL" id="KAK9056023.1"/>
    </source>
</evidence>
<accession>A0AAP0GMS9</accession>
<keyword evidence="6" id="KW-0472">Membrane</keyword>
<dbReference type="PANTHER" id="PTHR31265:SF1">
    <property type="entry name" value="OS01G0756600 PROTEIN"/>
    <property type="match status" value="1"/>
</dbReference>